<proteinExistence type="predicted"/>
<keyword evidence="1" id="KW-0614">Plasmid</keyword>
<accession>A0A0G4E3Z4</accession>
<sequence length="212" mass="23037">MTDQQLSFLSTEPSAFDVNAVDDGIILPALSRHGSAASHLAQSSVDDWVFGLGFTNWKSVIDHALRSGHYELYASEDGCHGLRKHGYRYAPIPRLPVGGVCYILQRLLVISAARIADRARHEKMITVTSEFAHKSVIEAGVCDLTIKQGCLVIRACVQVEDLGFDDSRIECSQLAGQLLRILSNAGAQNGHLLAKGCKSLANHLVRMATGVR</sequence>
<evidence type="ECO:0000313" key="1">
    <source>
        <dbReference type="EMBL" id="CEK41976.1"/>
    </source>
</evidence>
<reference evidence="1" key="1">
    <citation type="submission" date="2014-12" db="EMBL/GenBank/DDBJ databases">
        <authorList>
            <person name="Hall J."/>
        </authorList>
    </citation>
    <scope>NUCLEOTIDE SEQUENCE [LARGE SCALE GENOMIC DNA]</scope>
    <source>
        <strain evidence="1">SBW25</strain>
        <plasmid evidence="1">pQBR57</plasmid>
    </source>
</reference>
<dbReference type="AlphaFoldDB" id="A0A0G4E3Z4"/>
<gene>
    <name evidence="1" type="ORF">PQBR57_0023</name>
</gene>
<organism evidence="1">
    <name type="scientific">Pseudomonas fluorescens (strain SBW25)</name>
    <dbReference type="NCBI Taxonomy" id="216595"/>
    <lineage>
        <taxon>Bacteria</taxon>
        <taxon>Pseudomonadati</taxon>
        <taxon>Pseudomonadota</taxon>
        <taxon>Gammaproteobacteria</taxon>
        <taxon>Pseudomonadales</taxon>
        <taxon>Pseudomonadaceae</taxon>
        <taxon>Pseudomonas</taxon>
    </lineage>
</organism>
<dbReference type="EMBL" id="LN713926">
    <property type="protein sequence ID" value="CEK41976.1"/>
    <property type="molecule type" value="Genomic_DNA"/>
</dbReference>
<protein>
    <submittedName>
        <fullName evidence="1">Uncharacterized protein</fullName>
    </submittedName>
</protein>
<geneLocation type="plasmid" evidence="1">
    <name>pQBR57</name>
</geneLocation>
<name>A0A0G4E3Z4_PSEFS</name>
<reference evidence="1" key="2">
    <citation type="submission" date="2015-06" db="EMBL/GenBank/DDBJ databases">
        <title>Environmentally co-occuring mercury resistance plasmids are genetically and phenotypically diverse and confer variable context-dependent fitness effects.</title>
        <authorList>
            <person name="Hall J.P.J."/>
            <person name="Harrison E."/>
            <person name="Lilley A.K."/>
            <person name="Paterson S."/>
            <person name="Spiers A.J."/>
            <person name="Brockhurst M.A."/>
        </authorList>
    </citation>
    <scope>NUCLEOTIDE SEQUENCE [LARGE SCALE GENOMIC DNA]</scope>
    <source>
        <strain evidence="1">SBW25</strain>
        <plasmid evidence="1">pQBR57</plasmid>
    </source>
</reference>
<dbReference type="RefSeq" id="WP_192963199.1">
    <property type="nucleotide sequence ID" value="NZ_LN713926.1"/>
</dbReference>